<accession>A0A8S9JR06</accession>
<gene>
    <name evidence="1" type="ORF">F2Q70_00036183</name>
</gene>
<protein>
    <submittedName>
        <fullName evidence="1">Uncharacterized protein</fullName>
    </submittedName>
</protein>
<sequence length="87" mass="9625">MRRSSRPIRDPPFAAFLASEKCISWNCSSDSNEPSGMTLKLKATGDLPVETCELPLDFIITAQDILTEVFGDCLEVNLDEPVSNLYT</sequence>
<reference evidence="1" key="1">
    <citation type="submission" date="2019-12" db="EMBL/GenBank/DDBJ databases">
        <title>Genome sequencing and annotation of Brassica cretica.</title>
        <authorList>
            <person name="Studholme D.J."/>
            <person name="Sarris P.F."/>
        </authorList>
    </citation>
    <scope>NUCLEOTIDE SEQUENCE</scope>
    <source>
        <strain evidence="1">PFS-102/07</strain>
        <tissue evidence="1">Leaf</tissue>
    </source>
</reference>
<comment type="caution">
    <text evidence="1">The sequence shown here is derived from an EMBL/GenBank/DDBJ whole genome shotgun (WGS) entry which is preliminary data.</text>
</comment>
<dbReference type="AlphaFoldDB" id="A0A8S9JR06"/>
<evidence type="ECO:0000313" key="1">
    <source>
        <dbReference type="EMBL" id="KAF2584940.1"/>
    </source>
</evidence>
<name>A0A8S9JR06_BRACR</name>
<proteinExistence type="predicted"/>
<organism evidence="1">
    <name type="scientific">Brassica cretica</name>
    <name type="common">Mustard</name>
    <dbReference type="NCBI Taxonomy" id="69181"/>
    <lineage>
        <taxon>Eukaryota</taxon>
        <taxon>Viridiplantae</taxon>
        <taxon>Streptophyta</taxon>
        <taxon>Embryophyta</taxon>
        <taxon>Tracheophyta</taxon>
        <taxon>Spermatophyta</taxon>
        <taxon>Magnoliopsida</taxon>
        <taxon>eudicotyledons</taxon>
        <taxon>Gunneridae</taxon>
        <taxon>Pentapetalae</taxon>
        <taxon>rosids</taxon>
        <taxon>malvids</taxon>
        <taxon>Brassicales</taxon>
        <taxon>Brassicaceae</taxon>
        <taxon>Brassiceae</taxon>
        <taxon>Brassica</taxon>
    </lineage>
</organism>
<dbReference type="EMBL" id="QGKY02000246">
    <property type="protein sequence ID" value="KAF2584940.1"/>
    <property type="molecule type" value="Genomic_DNA"/>
</dbReference>